<accession>A0A9W7TS11</accession>
<dbReference type="Proteomes" id="UP001059041">
    <property type="component" value="Linkage Group LG13"/>
</dbReference>
<evidence type="ECO:0000313" key="2">
    <source>
        <dbReference type="EMBL" id="KAI7801731.1"/>
    </source>
</evidence>
<evidence type="ECO:0000256" key="1">
    <source>
        <dbReference type="SAM" id="SignalP"/>
    </source>
</evidence>
<reference evidence="2" key="1">
    <citation type="submission" date="2021-02" db="EMBL/GenBank/DDBJ databases">
        <title>Comparative genomics reveals that relaxation of natural selection precedes convergent phenotypic evolution of cavefish.</title>
        <authorList>
            <person name="Peng Z."/>
        </authorList>
    </citation>
    <scope>NUCLEOTIDE SEQUENCE</scope>
    <source>
        <tissue evidence="2">Muscle</tissue>
    </source>
</reference>
<keyword evidence="3" id="KW-1185">Reference proteome</keyword>
<gene>
    <name evidence="2" type="ORF">IRJ41_017622</name>
</gene>
<keyword evidence="1" id="KW-0732">Signal</keyword>
<feature type="signal peptide" evidence="1">
    <location>
        <begin position="1"/>
        <end position="20"/>
    </location>
</feature>
<name>A0A9W7TS11_TRIRA</name>
<feature type="chain" id="PRO_5040900295" evidence="1">
    <location>
        <begin position="21"/>
        <end position="177"/>
    </location>
</feature>
<comment type="caution">
    <text evidence="2">The sequence shown here is derived from an EMBL/GenBank/DDBJ whole genome shotgun (WGS) entry which is preliminary data.</text>
</comment>
<sequence>MVQGVKTLMLLCMLIGCSQAFPSLGAAEDAGSTERRDTIWHVLDVTPPVCRVLNESLFCPLFCGNATWQVSYILSDGSGSGIDHPSFITTGSGEINITLDITKDENGYNATLVSYSGSCCLRNVEITVTDKAGNKGECPFNMHYPLTTVIPMTTSSSVTTISVGSSLLLLPLKSMLL</sequence>
<organism evidence="2 3">
    <name type="scientific">Triplophysa rosa</name>
    <name type="common">Cave loach</name>
    <dbReference type="NCBI Taxonomy" id="992332"/>
    <lineage>
        <taxon>Eukaryota</taxon>
        <taxon>Metazoa</taxon>
        <taxon>Chordata</taxon>
        <taxon>Craniata</taxon>
        <taxon>Vertebrata</taxon>
        <taxon>Euteleostomi</taxon>
        <taxon>Actinopterygii</taxon>
        <taxon>Neopterygii</taxon>
        <taxon>Teleostei</taxon>
        <taxon>Ostariophysi</taxon>
        <taxon>Cypriniformes</taxon>
        <taxon>Nemacheilidae</taxon>
        <taxon>Triplophysa</taxon>
    </lineage>
</organism>
<proteinExistence type="predicted"/>
<evidence type="ECO:0000313" key="3">
    <source>
        <dbReference type="Proteomes" id="UP001059041"/>
    </source>
</evidence>
<protein>
    <submittedName>
        <fullName evidence="2">Uncharacterized protein</fullName>
    </submittedName>
</protein>
<dbReference type="PROSITE" id="PS51257">
    <property type="entry name" value="PROKAR_LIPOPROTEIN"/>
    <property type="match status" value="1"/>
</dbReference>
<dbReference type="AlphaFoldDB" id="A0A9W7TS11"/>
<dbReference type="EMBL" id="JAFHDT010000013">
    <property type="protein sequence ID" value="KAI7801731.1"/>
    <property type="molecule type" value="Genomic_DNA"/>
</dbReference>